<dbReference type="InterPro" id="IPR012409">
    <property type="entry name" value="Sirohaem_synth"/>
</dbReference>
<keyword evidence="10" id="KW-0627">Porphyrin biosynthesis</keyword>
<dbReference type="Gene3D" id="3.40.50.720">
    <property type="entry name" value="NAD(P)-binding Rossmann-like Domain"/>
    <property type="match status" value="1"/>
</dbReference>
<dbReference type="Gene3D" id="3.30.160.110">
    <property type="entry name" value="Siroheme synthase, domain 2"/>
    <property type="match status" value="1"/>
</dbReference>
<evidence type="ECO:0000256" key="14">
    <source>
        <dbReference type="RuleBase" id="RU003960"/>
    </source>
</evidence>
<dbReference type="Pfam" id="PF13241">
    <property type="entry name" value="NAD_binding_7"/>
    <property type="match status" value="1"/>
</dbReference>
<keyword evidence="6" id="KW-0949">S-adenosyl-L-methionine</keyword>
<evidence type="ECO:0000256" key="2">
    <source>
        <dbReference type="ARBA" id="ARBA00005879"/>
    </source>
</evidence>
<evidence type="ECO:0000259" key="15">
    <source>
        <dbReference type="Pfam" id="PF00590"/>
    </source>
</evidence>
<dbReference type="InterPro" id="IPR050161">
    <property type="entry name" value="Siro_Cobalamin_biosynth"/>
</dbReference>
<evidence type="ECO:0000259" key="16">
    <source>
        <dbReference type="Pfam" id="PF10414"/>
    </source>
</evidence>
<keyword evidence="19" id="KW-1185">Reference proteome</keyword>
<dbReference type="InterPro" id="IPR036291">
    <property type="entry name" value="NAD(P)-bd_dom_sf"/>
</dbReference>
<evidence type="ECO:0000256" key="12">
    <source>
        <dbReference type="ARBA" id="ARBA00025705"/>
    </source>
</evidence>
<accession>A0ABV7L6G9</accession>
<dbReference type="GO" id="GO:0043115">
    <property type="term" value="F:precorrin-2 dehydrogenase activity"/>
    <property type="evidence" value="ECO:0007669"/>
    <property type="project" value="UniProtKB-EC"/>
</dbReference>
<keyword evidence="9 18" id="KW-0456">Lyase</keyword>
<dbReference type="Gene3D" id="3.30.950.10">
    <property type="entry name" value="Methyltransferase, Cobalt-precorrin-4 Transmethylase, Domain 2"/>
    <property type="match status" value="1"/>
</dbReference>
<keyword evidence="3" id="KW-0169">Cobalamin biosynthesis</keyword>
<dbReference type="InterPro" id="IPR006367">
    <property type="entry name" value="Sirohaem_synthase_N"/>
</dbReference>
<comment type="caution">
    <text evidence="18">The sequence shown here is derived from an EMBL/GenBank/DDBJ whole genome shotgun (WGS) entry which is preliminary data.</text>
</comment>
<reference evidence="19" key="1">
    <citation type="journal article" date="2019" name="Int. J. Syst. Evol. Microbiol.">
        <title>The Global Catalogue of Microorganisms (GCM) 10K type strain sequencing project: providing services to taxonomists for standard genome sequencing and annotation.</title>
        <authorList>
            <consortium name="The Broad Institute Genomics Platform"/>
            <consortium name="The Broad Institute Genome Sequencing Center for Infectious Disease"/>
            <person name="Wu L."/>
            <person name="Ma J."/>
        </authorList>
    </citation>
    <scope>NUCLEOTIDE SEQUENCE [LARGE SCALE GENOMIC DNA]</scope>
    <source>
        <strain evidence="19">KCTC 42964</strain>
    </source>
</reference>
<dbReference type="Gene3D" id="3.40.1010.10">
    <property type="entry name" value="Cobalt-precorrin-4 Transmethylase, Domain 1"/>
    <property type="match status" value="1"/>
</dbReference>
<dbReference type="InterPro" id="IPR014776">
    <property type="entry name" value="4pyrrole_Mease_sub2"/>
</dbReference>
<evidence type="ECO:0000256" key="3">
    <source>
        <dbReference type="ARBA" id="ARBA00022573"/>
    </source>
</evidence>
<feature type="domain" description="Siroheme synthase central" evidence="17">
    <location>
        <begin position="119"/>
        <end position="145"/>
    </location>
</feature>
<evidence type="ECO:0000256" key="10">
    <source>
        <dbReference type="ARBA" id="ARBA00023244"/>
    </source>
</evidence>
<dbReference type="InterPro" id="IPR028281">
    <property type="entry name" value="Sirohaem_synthase_central"/>
</dbReference>
<evidence type="ECO:0000256" key="8">
    <source>
        <dbReference type="ARBA" id="ARBA00023027"/>
    </source>
</evidence>
<dbReference type="PIRSF" id="PIRSF036426">
    <property type="entry name" value="Sirohaem_synth"/>
    <property type="match status" value="1"/>
</dbReference>
<keyword evidence="7 18" id="KW-0560">Oxidoreductase</keyword>
<dbReference type="SUPFAM" id="SSF51735">
    <property type="entry name" value="NAD(P)-binding Rossmann-fold domains"/>
    <property type="match status" value="1"/>
</dbReference>
<feature type="domain" description="Sirohaem synthase dimerisation" evidence="16">
    <location>
        <begin position="150"/>
        <end position="206"/>
    </location>
</feature>
<dbReference type="EMBL" id="JBHRTR010000037">
    <property type="protein sequence ID" value="MFC3230215.1"/>
    <property type="molecule type" value="Genomic_DNA"/>
</dbReference>
<dbReference type="SUPFAM" id="SSF75615">
    <property type="entry name" value="Siroheme synthase middle domains-like"/>
    <property type="match status" value="1"/>
</dbReference>
<evidence type="ECO:0000256" key="11">
    <source>
        <dbReference type="ARBA" id="ARBA00023268"/>
    </source>
</evidence>
<dbReference type="PANTHER" id="PTHR45790:SF3">
    <property type="entry name" value="S-ADENOSYL-L-METHIONINE-DEPENDENT UROPORPHYRINOGEN III METHYLTRANSFERASE, CHLOROPLASTIC"/>
    <property type="match status" value="1"/>
</dbReference>
<evidence type="ECO:0000256" key="9">
    <source>
        <dbReference type="ARBA" id="ARBA00023239"/>
    </source>
</evidence>
<dbReference type="InterPro" id="IPR014777">
    <property type="entry name" value="4pyrrole_Mease_sub1"/>
</dbReference>
<feature type="domain" description="Tetrapyrrole methylase" evidence="15">
    <location>
        <begin position="219"/>
        <end position="428"/>
    </location>
</feature>
<comment type="pathway">
    <text evidence="1">Porphyrin-containing compound metabolism; siroheme biosynthesis; sirohydrochlorin from precorrin-2: step 1/1.</text>
</comment>
<comment type="similarity">
    <text evidence="2 14">Belongs to the precorrin methyltransferase family.</text>
</comment>
<evidence type="ECO:0000256" key="4">
    <source>
        <dbReference type="ARBA" id="ARBA00022603"/>
    </source>
</evidence>
<dbReference type="Pfam" id="PF14824">
    <property type="entry name" value="Sirohm_synth_M"/>
    <property type="match status" value="1"/>
</dbReference>
<keyword evidence="4 14" id="KW-0489">Methyltransferase</keyword>
<dbReference type="RefSeq" id="WP_379905180.1">
    <property type="nucleotide sequence ID" value="NZ_JBHRTR010000037.1"/>
</dbReference>
<dbReference type="SUPFAM" id="SSF53790">
    <property type="entry name" value="Tetrapyrrole methylase"/>
    <property type="match status" value="1"/>
</dbReference>
<keyword evidence="5 14" id="KW-0808">Transferase</keyword>
<evidence type="ECO:0000313" key="19">
    <source>
        <dbReference type="Proteomes" id="UP001595528"/>
    </source>
</evidence>
<dbReference type="InterPro" id="IPR035996">
    <property type="entry name" value="4pyrrol_Methylase_sf"/>
</dbReference>
<dbReference type="EC" id="2.1.1.107" evidence="18"/>
<dbReference type="InterPro" id="IPR006366">
    <property type="entry name" value="CobA/CysG_C"/>
</dbReference>
<evidence type="ECO:0000256" key="6">
    <source>
        <dbReference type="ARBA" id="ARBA00022691"/>
    </source>
</evidence>
<keyword evidence="8" id="KW-0520">NAD</keyword>
<evidence type="ECO:0000259" key="17">
    <source>
        <dbReference type="Pfam" id="PF14824"/>
    </source>
</evidence>
<dbReference type="Proteomes" id="UP001595528">
    <property type="component" value="Unassembled WGS sequence"/>
</dbReference>
<dbReference type="PANTHER" id="PTHR45790">
    <property type="entry name" value="SIROHEME SYNTHASE-RELATED"/>
    <property type="match status" value="1"/>
</dbReference>
<sequence>MRHLPISMTLADRPVLVVGGGEEAARKVRLVRRAGGLVRLVADAPVAELTELARDGGLEIRARAFRPADLSGTALAYATSGDDATDRLVSRAAQAAGVPVNVVDRPELCTFITPAIVDRSPITVAISSGGAAPVLARRIRGWIEALLPARIGRLATLAEGLREAVADGLPAGRRRTFWERLFDSPAAAQALAGDEAGALAGFREQLDQAAAQAAPVLGMVHIVGGGPGDPDLLTVRAQRLLQDADVIVYDKLVGDEVLDRARRDAVRIFVGKQKCNHARSQDEINAILHEQALAGRKVVRLKGGDPFVFGRGGEEVAYLRDRGIAVEVVPGITAAMGCAAAAQLPLTHRDHAMSAVFITGHAKNGEPDHDWATLAQARQTIVVYMGVSTAGMIADRLIGHGMAPDMPVAVIENGTRADQKVVPARLDGLEAAMRAADVTGPAVIVIGTVAALARVQGLPEELAAAAEQHYAIAAE</sequence>
<dbReference type="EC" id="1.3.1.76" evidence="18"/>
<dbReference type="GO" id="GO:0004851">
    <property type="term" value="F:uroporphyrin-III C-methyltransferase activity"/>
    <property type="evidence" value="ECO:0007669"/>
    <property type="project" value="UniProtKB-EC"/>
</dbReference>
<dbReference type="InterPro" id="IPR003043">
    <property type="entry name" value="Uropor_MeTrfase_CS"/>
</dbReference>
<evidence type="ECO:0000313" key="18">
    <source>
        <dbReference type="EMBL" id="MFC3230215.1"/>
    </source>
</evidence>
<dbReference type="Pfam" id="PF10414">
    <property type="entry name" value="CysG_dimeriser"/>
    <property type="match status" value="1"/>
</dbReference>
<protein>
    <submittedName>
        <fullName evidence="18">Siroheme synthase CysG</fullName>
        <ecNumber evidence="18">1.3.1.76</ecNumber>
        <ecNumber evidence="18">2.1.1.107</ecNumber>
        <ecNumber evidence="18">4.99.1.4</ecNumber>
    </submittedName>
</protein>
<dbReference type="EC" id="4.99.1.4" evidence="18"/>
<dbReference type="InterPro" id="IPR019478">
    <property type="entry name" value="Sirohaem_synthase_dimer_dom"/>
</dbReference>
<dbReference type="NCBIfam" id="NF007922">
    <property type="entry name" value="PRK10637.1"/>
    <property type="match status" value="1"/>
</dbReference>
<dbReference type="NCBIfam" id="TIGR01469">
    <property type="entry name" value="cobA_cysG_Cterm"/>
    <property type="match status" value="1"/>
</dbReference>
<name>A0ABV7L6G9_9PROT</name>
<comment type="pathway">
    <text evidence="12">Porphyrin-containing compound metabolism; siroheme biosynthesis; precorrin-2 from uroporphyrinogen III: step 1/1.</text>
</comment>
<evidence type="ECO:0000256" key="5">
    <source>
        <dbReference type="ARBA" id="ARBA00022679"/>
    </source>
</evidence>
<dbReference type="CDD" id="cd11642">
    <property type="entry name" value="SUMT"/>
    <property type="match status" value="1"/>
</dbReference>
<comment type="catalytic activity">
    <reaction evidence="13">
        <text>precorrin-2 + NAD(+) = sirohydrochlorin + NADH + 2 H(+)</text>
        <dbReference type="Rhea" id="RHEA:15613"/>
        <dbReference type="ChEBI" id="CHEBI:15378"/>
        <dbReference type="ChEBI" id="CHEBI:57540"/>
        <dbReference type="ChEBI" id="CHEBI:57945"/>
        <dbReference type="ChEBI" id="CHEBI:58351"/>
        <dbReference type="ChEBI" id="CHEBI:58827"/>
        <dbReference type="EC" id="1.3.1.76"/>
    </reaction>
</comment>
<dbReference type="InterPro" id="IPR037115">
    <property type="entry name" value="Sirohaem_synt_dimer_dom_sf"/>
</dbReference>
<dbReference type="GO" id="GO:0051266">
    <property type="term" value="F:sirohydrochlorin ferrochelatase activity"/>
    <property type="evidence" value="ECO:0007669"/>
    <property type="project" value="UniProtKB-EC"/>
</dbReference>
<dbReference type="NCBIfam" id="TIGR01470">
    <property type="entry name" value="cysG_Nterm"/>
    <property type="match status" value="1"/>
</dbReference>
<evidence type="ECO:0000256" key="7">
    <source>
        <dbReference type="ARBA" id="ARBA00023002"/>
    </source>
</evidence>
<evidence type="ECO:0000256" key="13">
    <source>
        <dbReference type="ARBA" id="ARBA00047561"/>
    </source>
</evidence>
<keyword evidence="11" id="KW-0511">Multifunctional enzyme</keyword>
<evidence type="ECO:0000256" key="1">
    <source>
        <dbReference type="ARBA" id="ARBA00005010"/>
    </source>
</evidence>
<dbReference type="NCBIfam" id="NF004790">
    <property type="entry name" value="PRK06136.1"/>
    <property type="match status" value="1"/>
</dbReference>
<dbReference type="PROSITE" id="PS00840">
    <property type="entry name" value="SUMT_2"/>
    <property type="match status" value="1"/>
</dbReference>
<dbReference type="Gene3D" id="1.10.8.210">
    <property type="entry name" value="Sirohaem synthase, dimerisation domain"/>
    <property type="match status" value="1"/>
</dbReference>
<organism evidence="18 19">
    <name type="scientific">Marinibaculum pumilum</name>
    <dbReference type="NCBI Taxonomy" id="1766165"/>
    <lineage>
        <taxon>Bacteria</taxon>
        <taxon>Pseudomonadati</taxon>
        <taxon>Pseudomonadota</taxon>
        <taxon>Alphaproteobacteria</taxon>
        <taxon>Rhodospirillales</taxon>
        <taxon>Rhodospirillaceae</taxon>
        <taxon>Marinibaculum</taxon>
    </lineage>
</organism>
<proteinExistence type="inferred from homology"/>
<dbReference type="GO" id="GO:0032259">
    <property type="term" value="P:methylation"/>
    <property type="evidence" value="ECO:0007669"/>
    <property type="project" value="UniProtKB-KW"/>
</dbReference>
<gene>
    <name evidence="18" type="primary">cysG</name>
    <name evidence="18" type="ORF">ACFOGJ_23395</name>
</gene>
<dbReference type="Pfam" id="PF00590">
    <property type="entry name" value="TP_methylase"/>
    <property type="match status" value="1"/>
</dbReference>
<dbReference type="InterPro" id="IPR000878">
    <property type="entry name" value="4pyrrol_Mease"/>
</dbReference>